<evidence type="ECO:0000313" key="1">
    <source>
        <dbReference type="EMBL" id="KAB0375531.1"/>
    </source>
</evidence>
<dbReference type="AlphaFoldDB" id="A0A5N3XSQ1"/>
<accession>A0A5N3XSQ1</accession>
<dbReference type="Proteomes" id="UP000326062">
    <property type="component" value="Chromosome 6"/>
</dbReference>
<feature type="non-terminal residue" evidence="1">
    <location>
        <position position="1"/>
    </location>
</feature>
<organism evidence="1 2">
    <name type="scientific">Muntiacus reevesi</name>
    <name type="common">Reeves' muntjac</name>
    <name type="synonym">Cervus reevesi</name>
    <dbReference type="NCBI Taxonomy" id="9886"/>
    <lineage>
        <taxon>Eukaryota</taxon>
        <taxon>Metazoa</taxon>
        <taxon>Chordata</taxon>
        <taxon>Craniata</taxon>
        <taxon>Vertebrata</taxon>
        <taxon>Euteleostomi</taxon>
        <taxon>Mammalia</taxon>
        <taxon>Eutheria</taxon>
        <taxon>Laurasiatheria</taxon>
        <taxon>Artiodactyla</taxon>
        <taxon>Ruminantia</taxon>
        <taxon>Pecora</taxon>
        <taxon>Cervidae</taxon>
        <taxon>Muntiacinae</taxon>
        <taxon>Muntiacus</taxon>
    </lineage>
</organism>
<name>A0A5N3XSQ1_MUNRE</name>
<keyword evidence="2" id="KW-1185">Reference proteome</keyword>
<comment type="caution">
    <text evidence="1">The sequence shown here is derived from an EMBL/GenBank/DDBJ whole genome shotgun (WGS) entry which is preliminary data.</text>
</comment>
<reference evidence="1 2" key="1">
    <citation type="submission" date="2019-06" db="EMBL/GenBank/DDBJ databases">
        <title>Discovery of a novel chromosome fission-fusion reversal in muntjac.</title>
        <authorList>
            <person name="Mudd A.B."/>
            <person name="Bredeson J.V."/>
            <person name="Baum R."/>
            <person name="Hockemeyer D."/>
            <person name="Rokhsar D.S."/>
        </authorList>
    </citation>
    <scope>NUCLEOTIDE SEQUENCE [LARGE SCALE GENOMIC DNA]</scope>
    <source>
        <strain evidence="1">UCam_UCB_Mr</strain>
        <tissue evidence="1">Fibroblast cell line</tissue>
    </source>
</reference>
<sequence>TVLLKLSLSPGRYSTSAFSRLEKLGIRHPKPSPFIGNLAFFRQPDNRDNGQESRKIKGREVSWTKLGPILITPL</sequence>
<proteinExistence type="predicted"/>
<dbReference type="EMBL" id="VCEB01000006">
    <property type="protein sequence ID" value="KAB0375531.1"/>
    <property type="molecule type" value="Genomic_DNA"/>
</dbReference>
<gene>
    <name evidence="1" type="ORF">FD755_012174</name>
</gene>
<evidence type="ECO:0000313" key="2">
    <source>
        <dbReference type="Proteomes" id="UP000326062"/>
    </source>
</evidence>
<protein>
    <submittedName>
        <fullName evidence="1">Uncharacterized protein</fullName>
    </submittedName>
</protein>